<dbReference type="Pfam" id="PF00078">
    <property type="entry name" value="RVT_1"/>
    <property type="match status" value="1"/>
</dbReference>
<feature type="non-terminal residue" evidence="1">
    <location>
        <position position="1"/>
    </location>
</feature>
<protein>
    <submittedName>
        <fullName evidence="1">Uncharacterized protein</fullName>
    </submittedName>
</protein>
<evidence type="ECO:0000313" key="1">
    <source>
        <dbReference type="EMBL" id="CAB4040944.1"/>
    </source>
</evidence>
<feature type="non-terminal residue" evidence="1">
    <location>
        <position position="808"/>
    </location>
</feature>
<dbReference type="InterPro" id="IPR000477">
    <property type="entry name" value="RT_dom"/>
</dbReference>
<comment type="caution">
    <text evidence="1">The sequence shown here is derived from an EMBL/GenBank/DDBJ whole genome shotgun (WGS) entry which is preliminary data.</text>
</comment>
<dbReference type="CDD" id="cd01650">
    <property type="entry name" value="RT_nLTR_like"/>
    <property type="match status" value="1"/>
</dbReference>
<dbReference type="EMBL" id="CACRXK020027507">
    <property type="protein sequence ID" value="CAB4040944.1"/>
    <property type="molecule type" value="Genomic_DNA"/>
</dbReference>
<dbReference type="InterPro" id="IPR005135">
    <property type="entry name" value="Endo/exonuclease/phosphatase"/>
</dbReference>
<keyword evidence="2" id="KW-1185">Reference proteome</keyword>
<dbReference type="Pfam" id="PF03372">
    <property type="entry name" value="Exo_endo_phos"/>
    <property type="match status" value="1"/>
</dbReference>
<accession>A0A6S7KDR5</accession>
<dbReference type="Proteomes" id="UP001152795">
    <property type="component" value="Unassembled WGS sequence"/>
</dbReference>
<dbReference type="PROSITE" id="PS50878">
    <property type="entry name" value="RT_POL"/>
    <property type="match status" value="1"/>
</dbReference>
<dbReference type="OrthoDB" id="4368687at2759"/>
<dbReference type="AlphaFoldDB" id="A0A6S7KDR5"/>
<dbReference type="PANTHER" id="PTHR47510:SF3">
    <property type="entry name" value="ENDO_EXONUCLEASE_PHOSPHATASE DOMAIN-CONTAINING PROTEIN"/>
    <property type="match status" value="1"/>
</dbReference>
<dbReference type="InterPro" id="IPR043502">
    <property type="entry name" value="DNA/RNA_pol_sf"/>
</dbReference>
<evidence type="ECO:0000313" key="2">
    <source>
        <dbReference type="Proteomes" id="UP001152795"/>
    </source>
</evidence>
<dbReference type="GO" id="GO:0003824">
    <property type="term" value="F:catalytic activity"/>
    <property type="evidence" value="ECO:0007669"/>
    <property type="project" value="InterPro"/>
</dbReference>
<organism evidence="1 2">
    <name type="scientific">Paramuricea clavata</name>
    <name type="common">Red gorgonian</name>
    <name type="synonym">Violescent sea-whip</name>
    <dbReference type="NCBI Taxonomy" id="317549"/>
    <lineage>
        <taxon>Eukaryota</taxon>
        <taxon>Metazoa</taxon>
        <taxon>Cnidaria</taxon>
        <taxon>Anthozoa</taxon>
        <taxon>Octocorallia</taxon>
        <taxon>Malacalcyonacea</taxon>
        <taxon>Plexauridae</taxon>
        <taxon>Paramuricea</taxon>
    </lineage>
</organism>
<name>A0A6S7KDR5_PARCT</name>
<sequence length="808" mass="91807">LERRASNFIQFIIMHFSEEEEEVQITETVTVAEEFNRFKDSSSQCSLFKNRHHYLLIKETILSNKFDVFTVSETWLDSKITDLEIEIPGYNIYRVDRENKTGGGVCIYVRQIYKTICLRDISSISASGFHQLWLKVQVRHLKSIIISTVYRPPNTPTSCFDSDLAANFVYASSLCAPIYILGDLNCNLLKPEASDCKVLGNFCSSYNLTQLIREPTRVTEQTSSLLDIILVSDIKQVRESFVKHSSVSDHDLVYLTLRLKKPRTKPVYVNIRSFKHYNREAFYNDISQAPWSVIDVFTDIDDKVNAFNTMFNDILNQHAPIKSIKVKGKPNPCVNENIRALMKTRDHWRKLAQRSNDPLAWSAYRNFRGEVKREIKLAEREFVLNQIEKDPGNSNNIWKSIRLCIPKKSSSQRIFSQDEKTVAEEFNNFFASVGNNAVHKINDLANEFGFDCDRDRFTPRQYPLTEQFSFKEVEPAIVGSIISSMPNNKAPGGDKIPIRVIKDCIVPILPVITSIINTSLTTSAYPIVWKIAEVAPIPKGKDHPEVANNNRPISLLPVLSKVCERVAYNQFVEYLTLKKRLSSKQSGNKRGFSTETLLINITDSILNAIDQKKVTSLVLLDMSKAFDCVNHNLLMSKLQDMGGSQSCLQWFSSYLSNRQQVVRINSTVSDALPLTNGVPQGSILGPLLFNIYVNDLSTAPQNCDPHCYVDDTGLLHSFKAQSKSFAIENINEDLTKVRNWCFSNCLLLNPEKTKLLVFGSRQMLSRLQDFSLTLLGKEINPIEMAKDLGVTLDVNLTYNPHINKTVST</sequence>
<dbReference type="SUPFAM" id="SSF56219">
    <property type="entry name" value="DNase I-like"/>
    <property type="match status" value="1"/>
</dbReference>
<proteinExistence type="predicted"/>
<dbReference type="InterPro" id="IPR036691">
    <property type="entry name" value="Endo/exonu/phosph_ase_sf"/>
</dbReference>
<dbReference type="PANTHER" id="PTHR47510">
    <property type="entry name" value="REVERSE TRANSCRIPTASE DOMAIN-CONTAINING PROTEIN"/>
    <property type="match status" value="1"/>
</dbReference>
<reference evidence="1" key="1">
    <citation type="submission" date="2020-04" db="EMBL/GenBank/DDBJ databases">
        <authorList>
            <person name="Alioto T."/>
            <person name="Alioto T."/>
            <person name="Gomez Garrido J."/>
        </authorList>
    </citation>
    <scope>NUCLEOTIDE SEQUENCE</scope>
    <source>
        <strain evidence="1">A484AB</strain>
    </source>
</reference>
<dbReference type="Gene3D" id="3.60.10.10">
    <property type="entry name" value="Endonuclease/exonuclease/phosphatase"/>
    <property type="match status" value="1"/>
</dbReference>
<gene>
    <name evidence="1" type="ORF">PACLA_8A062071</name>
</gene>
<dbReference type="SUPFAM" id="SSF56672">
    <property type="entry name" value="DNA/RNA polymerases"/>
    <property type="match status" value="1"/>
</dbReference>